<dbReference type="EMBL" id="LUTY01001129">
    <property type="protein sequence ID" value="OAD22165.1"/>
    <property type="molecule type" value="Genomic_DNA"/>
</dbReference>
<evidence type="ECO:0000313" key="3">
    <source>
        <dbReference type="Proteomes" id="UP000076962"/>
    </source>
</evidence>
<organism evidence="2 3">
    <name type="scientific">Candidatus Thiomargarita nelsonii</name>
    <dbReference type="NCBI Taxonomy" id="1003181"/>
    <lineage>
        <taxon>Bacteria</taxon>
        <taxon>Pseudomonadati</taxon>
        <taxon>Pseudomonadota</taxon>
        <taxon>Gammaproteobacteria</taxon>
        <taxon>Thiotrichales</taxon>
        <taxon>Thiotrichaceae</taxon>
        <taxon>Thiomargarita</taxon>
    </lineage>
</organism>
<reference evidence="2 3" key="1">
    <citation type="submission" date="2016-05" db="EMBL/GenBank/DDBJ databases">
        <title>Single-cell genome of chain-forming Candidatus Thiomargarita nelsonii and comparison to other large sulfur-oxidizing bacteria.</title>
        <authorList>
            <person name="Winkel M."/>
            <person name="Salman V."/>
            <person name="Woyke T."/>
            <person name="Schulz-Vogt H."/>
            <person name="Richter M."/>
            <person name="Flood B."/>
            <person name="Bailey J."/>
            <person name="Amann R."/>
            <person name="Mussmann M."/>
        </authorList>
    </citation>
    <scope>NUCLEOTIDE SEQUENCE [LARGE SCALE GENOMIC DNA]</scope>
    <source>
        <strain evidence="2 3">THI036</strain>
    </source>
</reference>
<dbReference type="InterPro" id="IPR041261">
    <property type="entry name" value="R2K_2"/>
</dbReference>
<comment type="caution">
    <text evidence="2">The sequence shown here is derived from an EMBL/GenBank/DDBJ whole genome shotgun (WGS) entry which is preliminary data.</text>
</comment>
<feature type="domain" description="ATP-grasp" evidence="1">
    <location>
        <begin position="8"/>
        <end position="75"/>
    </location>
</feature>
<gene>
    <name evidence="2" type="ORF">THIOM_002045</name>
</gene>
<feature type="non-terminal residue" evidence="2">
    <location>
        <position position="1"/>
    </location>
</feature>
<dbReference type="AlphaFoldDB" id="A0A176S2B7"/>
<dbReference type="Proteomes" id="UP000076962">
    <property type="component" value="Unassembled WGS sequence"/>
</dbReference>
<keyword evidence="3" id="KW-1185">Reference proteome</keyword>
<proteinExistence type="predicted"/>
<sequence>PSTASVAFEPIGTHWKSKMPLTLEFRIFFLHKKTIAIYPYWDKGKYPLPPLERFRKIAQRVDSHFFTMDVAKSQDFRFIQFYSMKGVGQIYLGRIILPTLAPSFVPDYGHFEHISNYSSLHMPV</sequence>
<dbReference type="Pfam" id="PF18299">
    <property type="entry name" value="R2K_2"/>
    <property type="match status" value="1"/>
</dbReference>
<evidence type="ECO:0000259" key="1">
    <source>
        <dbReference type="Pfam" id="PF18299"/>
    </source>
</evidence>
<accession>A0A176S2B7</accession>
<name>A0A176S2B7_9GAMM</name>
<evidence type="ECO:0000313" key="2">
    <source>
        <dbReference type="EMBL" id="OAD22165.1"/>
    </source>
</evidence>
<protein>
    <recommendedName>
        <fullName evidence="1">ATP-grasp domain-containing protein</fullName>
    </recommendedName>
</protein>